<evidence type="ECO:0000256" key="4">
    <source>
        <dbReference type="ARBA" id="ARBA00011989"/>
    </source>
</evidence>
<dbReference type="InterPro" id="IPR006368">
    <property type="entry name" value="GDP_Man_deHydtase"/>
</dbReference>
<dbReference type="PANTHER" id="PTHR43715:SF1">
    <property type="entry name" value="GDP-MANNOSE 4,6 DEHYDRATASE"/>
    <property type="match status" value="1"/>
</dbReference>
<comment type="caution">
    <text evidence="9">The sequence shown here is derived from an EMBL/GenBank/DDBJ whole genome shotgun (WGS) entry which is preliminary data.</text>
</comment>
<proteinExistence type="inferred from homology"/>
<dbReference type="RefSeq" id="WP_185780281.1">
    <property type="nucleotide sequence ID" value="NZ_JACJUU010000010.1"/>
</dbReference>
<dbReference type="PANTHER" id="PTHR43715">
    <property type="entry name" value="GDP-MANNOSE 4,6-DEHYDRATASE"/>
    <property type="match status" value="1"/>
</dbReference>
<dbReference type="Gene3D" id="3.90.25.10">
    <property type="entry name" value="UDP-galactose 4-epimerase, domain 1"/>
    <property type="match status" value="1"/>
</dbReference>
<evidence type="ECO:0000256" key="3">
    <source>
        <dbReference type="ARBA" id="ARBA00009263"/>
    </source>
</evidence>
<keyword evidence="10" id="KW-1185">Reference proteome</keyword>
<evidence type="ECO:0000256" key="6">
    <source>
        <dbReference type="ARBA" id="ARBA00059383"/>
    </source>
</evidence>
<evidence type="ECO:0000256" key="7">
    <source>
        <dbReference type="HAMAP-Rule" id="MF_00955"/>
    </source>
</evidence>
<comment type="catalytic activity">
    <reaction evidence="1 7">
        <text>GDP-alpha-D-mannose = GDP-4-dehydro-alpha-D-rhamnose + H2O</text>
        <dbReference type="Rhea" id="RHEA:23820"/>
        <dbReference type="ChEBI" id="CHEBI:15377"/>
        <dbReference type="ChEBI" id="CHEBI:57527"/>
        <dbReference type="ChEBI" id="CHEBI:57964"/>
        <dbReference type="EC" id="4.2.1.47"/>
    </reaction>
</comment>
<feature type="domain" description="NAD(P)-binding" evidence="8">
    <location>
        <begin position="6"/>
        <end position="312"/>
    </location>
</feature>
<evidence type="ECO:0000256" key="5">
    <source>
        <dbReference type="ARBA" id="ARBA00023239"/>
    </source>
</evidence>
<evidence type="ECO:0000313" key="10">
    <source>
        <dbReference type="Proteomes" id="UP000545386"/>
    </source>
</evidence>
<accession>A0A842HSH0</accession>
<dbReference type="GO" id="GO:0070401">
    <property type="term" value="F:NADP+ binding"/>
    <property type="evidence" value="ECO:0007669"/>
    <property type="project" value="UniProtKB-UniRule"/>
</dbReference>
<dbReference type="EMBL" id="JACJUU010000010">
    <property type="protein sequence ID" value="MBC2770602.1"/>
    <property type="molecule type" value="Genomic_DNA"/>
</dbReference>
<dbReference type="InterPro" id="IPR036291">
    <property type="entry name" value="NAD(P)-bd_dom_sf"/>
</dbReference>
<dbReference type="AlphaFoldDB" id="A0A842HSH0"/>
<dbReference type="CDD" id="cd05260">
    <property type="entry name" value="GDP_MD_SDR_e"/>
    <property type="match status" value="1"/>
</dbReference>
<gene>
    <name evidence="7" type="primary">gmd</name>
    <name evidence="9" type="ORF">GTU67_11865</name>
</gene>
<name>A0A842HSH0_9BURK</name>
<dbReference type="Proteomes" id="UP000545386">
    <property type="component" value="Unassembled WGS sequence"/>
</dbReference>
<sequence>MTKRALIIGVSGQDGAYLSHLLLHKGYEIHGTSRDIERADLSRLDQLGVRDSIRLHSANLIEYRSILEVLRATEPDEIYNLSAQSSVALSFEQPIETLNSIVTATLQLLEAIRLVGGKPRLYNSSSSEMYGSTEGGGRANEDMPFRPRSPYGVSKAAAHWLVESYRKSYGIYACSGILFNHESPLRPERFVTRKIVRSAVDIARGGKRRLRLGNLDVVRDWGWAPDYVDGMWRMLQQDTARDFVLATGEPFSLREFTEAAFAQLDLDWERYVDFDSQLLRPYDVQCTVGDPSRANTELRWCATTKGSQLLRKLVKAEIARCEAAERNEGQSIESLF</sequence>
<reference evidence="9 10" key="1">
    <citation type="submission" date="2020-08" db="EMBL/GenBank/DDBJ databases">
        <title>Paraeoetvoesia sp. YC-7-48 draft genome sequence.</title>
        <authorList>
            <person name="Yao L."/>
        </authorList>
    </citation>
    <scope>NUCLEOTIDE SEQUENCE [LARGE SCALE GENOMIC DNA]</scope>
    <source>
        <strain evidence="10">YC-7-48</strain>
    </source>
</reference>
<dbReference type="GO" id="GO:0008446">
    <property type="term" value="F:GDP-mannose 4,6-dehydratase activity"/>
    <property type="evidence" value="ECO:0007669"/>
    <property type="project" value="UniProtKB-UniRule"/>
</dbReference>
<evidence type="ECO:0000256" key="2">
    <source>
        <dbReference type="ARBA" id="ARBA00001937"/>
    </source>
</evidence>
<dbReference type="SUPFAM" id="SSF51735">
    <property type="entry name" value="NAD(P)-binding Rossmann-fold domains"/>
    <property type="match status" value="1"/>
</dbReference>
<evidence type="ECO:0000259" key="8">
    <source>
        <dbReference type="Pfam" id="PF16363"/>
    </source>
</evidence>
<keyword evidence="7" id="KW-0521">NADP</keyword>
<keyword evidence="5 7" id="KW-0456">Lyase</keyword>
<dbReference type="FunFam" id="3.40.50.720:FF:000924">
    <property type="entry name" value="GDP-mannose 4,6 dehydratase"/>
    <property type="match status" value="1"/>
</dbReference>
<dbReference type="HAMAP" id="MF_00955">
    <property type="entry name" value="GDP_Man_dehydratase"/>
    <property type="match status" value="1"/>
</dbReference>
<comment type="similarity">
    <text evidence="3 7">Belongs to the NAD(P)-dependent epimerase/dehydratase family. GDP-mannose 4,6-dehydratase subfamily.</text>
</comment>
<comment type="function">
    <text evidence="6 7">Catalyzes the conversion of GDP-D-mannose to GDP-4-dehydro-6-deoxy-D-mannose.</text>
</comment>
<dbReference type="GO" id="GO:0042351">
    <property type="term" value="P:'de novo' GDP-L-fucose biosynthetic process"/>
    <property type="evidence" value="ECO:0007669"/>
    <property type="project" value="TreeGrafter"/>
</dbReference>
<dbReference type="Gene3D" id="3.40.50.720">
    <property type="entry name" value="NAD(P)-binding Rossmann-like Domain"/>
    <property type="match status" value="1"/>
</dbReference>
<evidence type="ECO:0000313" key="9">
    <source>
        <dbReference type="EMBL" id="MBC2770602.1"/>
    </source>
</evidence>
<dbReference type="InterPro" id="IPR016040">
    <property type="entry name" value="NAD(P)-bd_dom"/>
</dbReference>
<comment type="cofactor">
    <cofactor evidence="2 7">
        <name>NADP(+)</name>
        <dbReference type="ChEBI" id="CHEBI:58349"/>
    </cofactor>
</comment>
<evidence type="ECO:0000256" key="1">
    <source>
        <dbReference type="ARBA" id="ARBA00000188"/>
    </source>
</evidence>
<comment type="caution">
    <text evidence="7">Lacks conserved residue(s) required for the propagation of feature annotation.</text>
</comment>
<organism evidence="9 10">
    <name type="scientific">Pusillimonas minor</name>
    <dbReference type="NCBI Taxonomy" id="2697024"/>
    <lineage>
        <taxon>Bacteria</taxon>
        <taxon>Pseudomonadati</taxon>
        <taxon>Pseudomonadota</taxon>
        <taxon>Betaproteobacteria</taxon>
        <taxon>Burkholderiales</taxon>
        <taxon>Alcaligenaceae</taxon>
        <taxon>Pusillimonas</taxon>
    </lineage>
</organism>
<dbReference type="Pfam" id="PF16363">
    <property type="entry name" value="GDP_Man_Dehyd"/>
    <property type="match status" value="1"/>
</dbReference>
<protein>
    <recommendedName>
        <fullName evidence="4 7">GDP-mannose 4,6-dehydratase</fullName>
        <ecNumber evidence="4 7">4.2.1.47</ecNumber>
    </recommendedName>
    <alternativeName>
        <fullName evidence="7">GDP-D-mannose dehydratase</fullName>
    </alternativeName>
</protein>
<dbReference type="EC" id="4.2.1.47" evidence="4 7"/>